<evidence type="ECO:0000313" key="3">
    <source>
        <dbReference type="EMBL" id="KAF7420960.1"/>
    </source>
</evidence>
<protein>
    <submittedName>
        <fullName evidence="3">Uncharacterized protein</fullName>
    </submittedName>
</protein>
<sequence>MTTPPHARPHPVLDDDAPRTLFSTMTPPAYPHTPVLDVANNDARPHPILDDAPHARLHPVLDDDAPPHPYTSPLPPVYPWPLVINMASTKPRSTRSATKAMQRELIVDIPVTKKKQTKAKKNKNITSADRDAADEEANETTVENLTATARTLQESGAPLAPPARQVGTGVTLAPITPSITTSRIRHEEPEDVPQIATKDKGKGRDLTNLGSLDAEEEKDEGEDAEAEKSDEEGDEEKDADAGSNGDEDGEPKKTDNEDDNEDNSAEVPMPADLSDNNDDTMEVDPTTPKRPATPAKPTTASKRRASTSPTTARQMGKGVRKDITHASASSHRAPPSPTSDDLDDLQGASHTMGGFARGKAMGVALNMADFDTNEESDAPPVMGMLLVFKDGASPLEGARPVGVKVPIKNTLGPVLTAAAKKMVALTNSDILLWDAEDHFWEAKGPYATAVRDNEAVIWDDKNKLRIGIQPSELGVSYLPPPSPSINSSAAPSAVSSITPSASVSVAGTLDIAVNPLTAAFRDEPLLLQIATRMGVPYHMTNHGAASAPGLPSLRSMYARIQLAKEAKEKWDSLTTPWTGGNVSEKTLCSIFVGKTNFNTYTALFDHSVFFPIIMDMLRNPKYDVTSSAHTMLWGARKPGKDTLAKVLDELEAEKKAEEAKKARDAKKKAAAKKATNFCLQAFWMILSLFLLLGLLPCAAAAPLEDSFPDIRFADFAKVVKLTFGENITLATVLMLLFSITSNTDILNLHGQQKAVDSNNQVVTSWMAAFVRAIKDKLQVDVSNIPDDSDDDAGAGDNNSNSGSSEDNMDASDGNSISGSDDDMNSSGSGSSGSSDTSVSAETIFDTLFLPGDNHKSCTAKSQTTILGKKTRLSLSISGSLHA</sequence>
<gene>
    <name evidence="3" type="ORF">PC9H_011479</name>
</gene>
<feature type="compositionally biased region" description="Acidic residues" evidence="2">
    <location>
        <begin position="213"/>
        <end position="238"/>
    </location>
</feature>
<keyword evidence="1" id="KW-0175">Coiled coil</keyword>
<feature type="compositionally biased region" description="Low complexity" evidence="2">
    <location>
        <begin position="794"/>
        <end position="804"/>
    </location>
</feature>
<feature type="compositionally biased region" description="Low complexity" evidence="2">
    <location>
        <begin position="285"/>
        <end position="300"/>
    </location>
</feature>
<feature type="compositionally biased region" description="Low complexity" evidence="2">
    <location>
        <begin position="811"/>
        <end position="837"/>
    </location>
</feature>
<organism evidence="3 4">
    <name type="scientific">Pleurotus ostreatus</name>
    <name type="common">Oyster mushroom</name>
    <name type="synonym">White-rot fungus</name>
    <dbReference type="NCBI Taxonomy" id="5322"/>
    <lineage>
        <taxon>Eukaryota</taxon>
        <taxon>Fungi</taxon>
        <taxon>Dikarya</taxon>
        <taxon>Basidiomycota</taxon>
        <taxon>Agaricomycotina</taxon>
        <taxon>Agaricomycetes</taxon>
        <taxon>Agaricomycetidae</taxon>
        <taxon>Agaricales</taxon>
        <taxon>Pleurotineae</taxon>
        <taxon>Pleurotaceae</taxon>
        <taxon>Pleurotus</taxon>
    </lineage>
</organism>
<dbReference type="RefSeq" id="XP_036626818.1">
    <property type="nucleotide sequence ID" value="XM_036780963.1"/>
</dbReference>
<reference evidence="3" key="1">
    <citation type="submission" date="2019-07" db="EMBL/GenBank/DDBJ databases">
        <authorList>
            <person name="Palmer J.M."/>
        </authorList>
    </citation>
    <scope>NUCLEOTIDE SEQUENCE</scope>
    <source>
        <strain evidence="3">PC9</strain>
    </source>
</reference>
<feature type="coiled-coil region" evidence="1">
    <location>
        <begin position="640"/>
        <end position="672"/>
    </location>
</feature>
<evidence type="ECO:0000256" key="2">
    <source>
        <dbReference type="SAM" id="MobiDB-lite"/>
    </source>
</evidence>
<accession>A0A8H6ZLK2</accession>
<feature type="compositionally biased region" description="Basic residues" evidence="2">
    <location>
        <begin position="114"/>
        <end position="123"/>
    </location>
</feature>
<feature type="region of interest" description="Disordered" evidence="2">
    <location>
        <begin position="784"/>
        <end position="837"/>
    </location>
</feature>
<dbReference type="GeneID" id="59381297"/>
<feature type="region of interest" description="Disordered" evidence="2">
    <location>
        <begin position="114"/>
        <end position="138"/>
    </location>
</feature>
<dbReference type="OrthoDB" id="3070904at2759"/>
<dbReference type="Proteomes" id="UP000623687">
    <property type="component" value="Unassembled WGS sequence"/>
</dbReference>
<comment type="caution">
    <text evidence="3">The sequence shown here is derived from an EMBL/GenBank/DDBJ whole genome shotgun (WGS) entry which is preliminary data.</text>
</comment>
<name>A0A8H6ZLK2_PLEOS</name>
<evidence type="ECO:0000256" key="1">
    <source>
        <dbReference type="SAM" id="Coils"/>
    </source>
</evidence>
<keyword evidence="4" id="KW-1185">Reference proteome</keyword>
<dbReference type="EMBL" id="JACETU010000009">
    <property type="protein sequence ID" value="KAF7420960.1"/>
    <property type="molecule type" value="Genomic_DNA"/>
</dbReference>
<feature type="region of interest" description="Disordered" evidence="2">
    <location>
        <begin position="1"/>
        <end position="48"/>
    </location>
</feature>
<proteinExistence type="predicted"/>
<evidence type="ECO:0000313" key="4">
    <source>
        <dbReference type="Proteomes" id="UP000623687"/>
    </source>
</evidence>
<feature type="region of interest" description="Disordered" evidence="2">
    <location>
        <begin position="153"/>
        <end position="343"/>
    </location>
</feature>
<dbReference type="AlphaFoldDB" id="A0A8H6ZLK2"/>
<dbReference type="VEuPathDB" id="FungiDB:PC9H_011479"/>